<sequence>MPEFILQGPALLAAVLCVLAAAWFAFKQKRSPTLPPGPPTKPIIGNLGQLLGRTGKDRYRSLARAVNQYGKNGMATIYFGSRPLIFITNLDTIKIVLHSNEMLGKPLTVRDEFFHRKGLILTDGDDAWKEQRRFALSTLRDFGMGKTWLQDLIIEEAQELVEDFKNADGKPFDPVQCLTPSVCNVIAAISYGQRFSHKDEKFSRLALLISENQEIQSKNLAVEFFPFLRYVPFSAFRARHLAWWKNIGDLTAFFGKLMEEHHESLREGEPPRDYLHAFMVEAAKQKDNSNTTFTDDQLLRSVLNLFSAGTETTATTLAWAILYMLDYPAVFDRVQKEIDSVVGNGRYATLEVKDRLPYTQATIMEVQRLANLVSIVARRTLTDVTLDGFKIPAGIGIAALSSAVHEDARFFPDPLAFKPERFLDQSGKLRSKVEGFIPFSIGKRFCIGESLAKMELYIFFTSLVKNFQFRIPSGETVDSNDAVWSAISSPKPFKAIFEAR</sequence>
<keyword evidence="9" id="KW-1133">Transmembrane helix</keyword>
<keyword evidence="3 7" id="KW-0479">Metal-binding</keyword>
<evidence type="ECO:0000256" key="5">
    <source>
        <dbReference type="ARBA" id="ARBA00023004"/>
    </source>
</evidence>
<evidence type="ECO:0000256" key="3">
    <source>
        <dbReference type="ARBA" id="ARBA00022723"/>
    </source>
</evidence>
<comment type="caution">
    <text evidence="10">The sequence shown here is derived from an EMBL/GenBank/DDBJ whole genome shotgun (WGS) entry which is preliminary data.</text>
</comment>
<evidence type="ECO:0000256" key="1">
    <source>
        <dbReference type="ARBA" id="ARBA00001971"/>
    </source>
</evidence>
<feature type="transmembrane region" description="Helical" evidence="9">
    <location>
        <begin position="6"/>
        <end position="26"/>
    </location>
</feature>
<evidence type="ECO:0000256" key="2">
    <source>
        <dbReference type="ARBA" id="ARBA00010617"/>
    </source>
</evidence>
<evidence type="ECO:0000256" key="8">
    <source>
        <dbReference type="RuleBase" id="RU000461"/>
    </source>
</evidence>
<dbReference type="SUPFAM" id="SSF48264">
    <property type="entry name" value="Cytochrome P450"/>
    <property type="match status" value="1"/>
</dbReference>
<name>A0A9X6NKY4_HYPEX</name>
<keyword evidence="4 8" id="KW-0560">Oxidoreductase</keyword>
<dbReference type="Pfam" id="PF00067">
    <property type="entry name" value="p450"/>
    <property type="match status" value="1"/>
</dbReference>
<evidence type="ECO:0000313" key="10">
    <source>
        <dbReference type="EMBL" id="OWA54748.1"/>
    </source>
</evidence>
<protein>
    <submittedName>
        <fullName evidence="10">Cytochrome P450 2J3</fullName>
    </submittedName>
</protein>
<dbReference type="InterPro" id="IPR002401">
    <property type="entry name" value="Cyt_P450_E_grp-I"/>
</dbReference>
<dbReference type="GO" id="GO:0005737">
    <property type="term" value="C:cytoplasm"/>
    <property type="evidence" value="ECO:0007669"/>
    <property type="project" value="TreeGrafter"/>
</dbReference>
<evidence type="ECO:0000256" key="6">
    <source>
        <dbReference type="ARBA" id="ARBA00023033"/>
    </source>
</evidence>
<comment type="cofactor">
    <cofactor evidence="1 7">
        <name>heme</name>
        <dbReference type="ChEBI" id="CHEBI:30413"/>
    </cofactor>
</comment>
<keyword evidence="9" id="KW-0472">Membrane</keyword>
<keyword evidence="6 8" id="KW-0503">Monooxygenase</keyword>
<evidence type="ECO:0000313" key="11">
    <source>
        <dbReference type="Proteomes" id="UP000192578"/>
    </source>
</evidence>
<dbReference type="InterPro" id="IPR036396">
    <property type="entry name" value="Cyt_P450_sf"/>
</dbReference>
<dbReference type="GO" id="GO:0020037">
    <property type="term" value="F:heme binding"/>
    <property type="evidence" value="ECO:0007669"/>
    <property type="project" value="InterPro"/>
</dbReference>
<dbReference type="InterPro" id="IPR001128">
    <property type="entry name" value="Cyt_P450"/>
</dbReference>
<dbReference type="GO" id="GO:0005506">
    <property type="term" value="F:iron ion binding"/>
    <property type="evidence" value="ECO:0007669"/>
    <property type="project" value="InterPro"/>
</dbReference>
<comment type="similarity">
    <text evidence="2 8">Belongs to the cytochrome P450 family.</text>
</comment>
<dbReference type="FunFam" id="1.10.630.10:FF:000036">
    <property type="entry name" value="CYtochrome P450 family"/>
    <property type="match status" value="1"/>
</dbReference>
<feature type="binding site" description="axial binding residue" evidence="7">
    <location>
        <position position="446"/>
    </location>
    <ligand>
        <name>heme</name>
        <dbReference type="ChEBI" id="CHEBI:30413"/>
    </ligand>
    <ligandPart>
        <name>Fe</name>
        <dbReference type="ChEBI" id="CHEBI:18248"/>
    </ligandPart>
</feature>
<proteinExistence type="inferred from homology"/>
<dbReference type="GO" id="GO:0006082">
    <property type="term" value="P:organic acid metabolic process"/>
    <property type="evidence" value="ECO:0007669"/>
    <property type="project" value="TreeGrafter"/>
</dbReference>
<dbReference type="OrthoDB" id="2789670at2759"/>
<evidence type="ECO:0000256" key="9">
    <source>
        <dbReference type="SAM" id="Phobius"/>
    </source>
</evidence>
<dbReference type="Proteomes" id="UP000192578">
    <property type="component" value="Unassembled WGS sequence"/>
</dbReference>
<dbReference type="InterPro" id="IPR050182">
    <property type="entry name" value="Cytochrome_P450_fam2"/>
</dbReference>
<gene>
    <name evidence="10" type="ORF">BV898_19147</name>
</gene>
<keyword evidence="7 8" id="KW-0349">Heme</keyword>
<dbReference type="PANTHER" id="PTHR24300:SF375">
    <property type="entry name" value="CYTOCHROME P450 FAMILY"/>
    <property type="match status" value="1"/>
</dbReference>
<keyword evidence="11" id="KW-1185">Reference proteome</keyword>
<dbReference type="PROSITE" id="PS00086">
    <property type="entry name" value="CYTOCHROME_P450"/>
    <property type="match status" value="1"/>
</dbReference>
<organism evidence="10 11">
    <name type="scientific">Hypsibius exemplaris</name>
    <name type="common">Freshwater tardigrade</name>
    <dbReference type="NCBI Taxonomy" id="2072580"/>
    <lineage>
        <taxon>Eukaryota</taxon>
        <taxon>Metazoa</taxon>
        <taxon>Ecdysozoa</taxon>
        <taxon>Tardigrada</taxon>
        <taxon>Eutardigrada</taxon>
        <taxon>Parachela</taxon>
        <taxon>Hypsibioidea</taxon>
        <taxon>Hypsibiidae</taxon>
        <taxon>Hypsibius</taxon>
    </lineage>
</organism>
<dbReference type="PRINTS" id="PR00463">
    <property type="entry name" value="EP450I"/>
</dbReference>
<dbReference type="AlphaFoldDB" id="A0A9X6NKY4"/>
<reference evidence="11" key="1">
    <citation type="submission" date="2017-01" db="EMBL/GenBank/DDBJ databases">
        <title>Comparative genomics of anhydrobiosis in the tardigrade Hypsibius dujardini.</title>
        <authorList>
            <person name="Yoshida Y."/>
            <person name="Koutsovoulos G."/>
            <person name="Laetsch D."/>
            <person name="Stevens L."/>
            <person name="Kumar S."/>
            <person name="Horikawa D."/>
            <person name="Ishino K."/>
            <person name="Komine S."/>
            <person name="Tomita M."/>
            <person name="Blaxter M."/>
            <person name="Arakawa K."/>
        </authorList>
    </citation>
    <scope>NUCLEOTIDE SEQUENCE [LARGE SCALE GENOMIC DNA]</scope>
    <source>
        <strain evidence="11">Z151</strain>
    </source>
</reference>
<evidence type="ECO:0000256" key="7">
    <source>
        <dbReference type="PIRSR" id="PIRSR602401-1"/>
    </source>
</evidence>
<dbReference type="InterPro" id="IPR017972">
    <property type="entry name" value="Cyt_P450_CS"/>
</dbReference>
<dbReference type="Gene3D" id="1.10.630.10">
    <property type="entry name" value="Cytochrome P450"/>
    <property type="match status" value="1"/>
</dbReference>
<keyword evidence="5 7" id="KW-0408">Iron</keyword>
<evidence type="ECO:0000256" key="4">
    <source>
        <dbReference type="ARBA" id="ARBA00023002"/>
    </source>
</evidence>
<accession>A0A9X6NKY4</accession>
<dbReference type="PRINTS" id="PR00385">
    <property type="entry name" value="P450"/>
</dbReference>
<dbReference type="GO" id="GO:0006805">
    <property type="term" value="P:xenobiotic metabolic process"/>
    <property type="evidence" value="ECO:0007669"/>
    <property type="project" value="TreeGrafter"/>
</dbReference>
<dbReference type="PANTHER" id="PTHR24300">
    <property type="entry name" value="CYTOCHROME P450 508A4-RELATED"/>
    <property type="match status" value="1"/>
</dbReference>
<keyword evidence="9" id="KW-0812">Transmembrane</keyword>
<dbReference type="EMBL" id="MTYJ01000452">
    <property type="protein sequence ID" value="OWA54748.1"/>
    <property type="molecule type" value="Genomic_DNA"/>
</dbReference>
<dbReference type="GO" id="GO:0016712">
    <property type="term" value="F:oxidoreductase activity, acting on paired donors, with incorporation or reduction of molecular oxygen, reduced flavin or flavoprotein as one donor, and incorporation of one atom of oxygen"/>
    <property type="evidence" value="ECO:0007669"/>
    <property type="project" value="TreeGrafter"/>
</dbReference>